<evidence type="ECO:0000256" key="1">
    <source>
        <dbReference type="SAM" id="MobiDB-lite"/>
    </source>
</evidence>
<evidence type="ECO:0000313" key="3">
    <source>
        <dbReference type="Proteomes" id="UP000192582"/>
    </source>
</evidence>
<evidence type="ECO:0000313" key="2">
    <source>
        <dbReference type="EMBL" id="SMB91660.1"/>
    </source>
</evidence>
<protein>
    <submittedName>
        <fullName evidence="2">Uncharacterized protein</fullName>
    </submittedName>
</protein>
<feature type="region of interest" description="Disordered" evidence="1">
    <location>
        <begin position="186"/>
        <end position="208"/>
    </location>
</feature>
<gene>
    <name evidence="2" type="ORF">SAMN00790413_01232</name>
</gene>
<keyword evidence="3" id="KW-1185">Reference proteome</keyword>
<accession>A0A1W1VEM9</accession>
<reference evidence="2 3" key="1">
    <citation type="submission" date="2017-04" db="EMBL/GenBank/DDBJ databases">
        <authorList>
            <person name="Afonso C.L."/>
            <person name="Miller P.J."/>
            <person name="Scott M.A."/>
            <person name="Spackman E."/>
            <person name="Goraichik I."/>
            <person name="Dimitrov K.M."/>
            <person name="Suarez D.L."/>
            <person name="Swayne D.E."/>
        </authorList>
    </citation>
    <scope>NUCLEOTIDE SEQUENCE [LARGE SCALE GENOMIC DNA]</scope>
    <source>
        <strain evidence="2 3">KR-140</strain>
    </source>
</reference>
<dbReference type="Proteomes" id="UP000192582">
    <property type="component" value="Unassembled WGS sequence"/>
</dbReference>
<proteinExistence type="predicted"/>
<sequence length="208" mass="23545">MVKRPRKAAPEKPVNPPGFLATQDLKERGWTAAMISTFLGPHDGQRENGLKMGRRRLPPVKLYREERVEEAEREEAFLIAQARAADARERTERARETRRIKRAALLEAAAASYAPVVHPEPLRKGAVRLAREPYLSGMEKTLTRLGREIGGLKPAEETALRALLLRRLHQALASVYPWYPAPVEEGAARQKKRGGDAQPSDWQTWDWD</sequence>
<dbReference type="STRING" id="695939.SAMN00790413_01232"/>
<name>A0A1W1VEM9_9DEIO</name>
<feature type="region of interest" description="Disordered" evidence="1">
    <location>
        <begin position="1"/>
        <end position="21"/>
    </location>
</feature>
<organism evidence="2 3">
    <name type="scientific">Deinococcus hopiensis KR-140</name>
    <dbReference type="NCBI Taxonomy" id="695939"/>
    <lineage>
        <taxon>Bacteria</taxon>
        <taxon>Thermotogati</taxon>
        <taxon>Deinococcota</taxon>
        <taxon>Deinococci</taxon>
        <taxon>Deinococcales</taxon>
        <taxon>Deinococcaceae</taxon>
        <taxon>Deinococcus</taxon>
    </lineage>
</organism>
<dbReference type="AlphaFoldDB" id="A0A1W1VEM9"/>
<dbReference type="EMBL" id="FWWU01000009">
    <property type="protein sequence ID" value="SMB91660.1"/>
    <property type="molecule type" value="Genomic_DNA"/>
</dbReference>